<dbReference type="InterPro" id="IPR002401">
    <property type="entry name" value="Cyt_P450_E_grp-I"/>
</dbReference>
<accession>A0A8H2WDP3</accession>
<evidence type="ECO:0000256" key="9">
    <source>
        <dbReference type="SAM" id="Phobius"/>
    </source>
</evidence>
<comment type="similarity">
    <text evidence="1 8">Belongs to the cytochrome P450 family.</text>
</comment>
<evidence type="ECO:0000256" key="8">
    <source>
        <dbReference type="RuleBase" id="RU000461"/>
    </source>
</evidence>
<evidence type="ECO:0000313" key="10">
    <source>
        <dbReference type="EMBL" id="CAE6374565.1"/>
    </source>
</evidence>
<evidence type="ECO:0000256" key="2">
    <source>
        <dbReference type="ARBA" id="ARBA00022617"/>
    </source>
</evidence>
<evidence type="ECO:0000256" key="5">
    <source>
        <dbReference type="ARBA" id="ARBA00023004"/>
    </source>
</evidence>
<evidence type="ECO:0000256" key="3">
    <source>
        <dbReference type="ARBA" id="ARBA00022723"/>
    </source>
</evidence>
<evidence type="ECO:0000256" key="4">
    <source>
        <dbReference type="ARBA" id="ARBA00023002"/>
    </source>
</evidence>
<keyword evidence="9" id="KW-0472">Membrane</keyword>
<dbReference type="PRINTS" id="PR00463">
    <property type="entry name" value="EP450I"/>
</dbReference>
<dbReference type="GO" id="GO:0016705">
    <property type="term" value="F:oxidoreductase activity, acting on paired donors, with incorporation or reduction of molecular oxygen"/>
    <property type="evidence" value="ECO:0007669"/>
    <property type="project" value="InterPro"/>
</dbReference>
<evidence type="ECO:0000256" key="6">
    <source>
        <dbReference type="ARBA" id="ARBA00023033"/>
    </source>
</evidence>
<dbReference type="GO" id="GO:0020037">
    <property type="term" value="F:heme binding"/>
    <property type="evidence" value="ECO:0007669"/>
    <property type="project" value="InterPro"/>
</dbReference>
<dbReference type="PANTHER" id="PTHR24291">
    <property type="entry name" value="CYTOCHROME P450 FAMILY 4"/>
    <property type="match status" value="1"/>
</dbReference>
<dbReference type="PANTHER" id="PTHR24291:SF50">
    <property type="entry name" value="BIFUNCTIONAL ALBAFLAVENONE MONOOXYGENASE_TERPENE SYNTHASE"/>
    <property type="match status" value="1"/>
</dbReference>
<keyword evidence="4 8" id="KW-0560">Oxidoreductase</keyword>
<evidence type="ECO:0000256" key="1">
    <source>
        <dbReference type="ARBA" id="ARBA00010617"/>
    </source>
</evidence>
<keyword evidence="9" id="KW-1133">Transmembrane helix</keyword>
<evidence type="ECO:0008006" key="12">
    <source>
        <dbReference type="Google" id="ProtNLM"/>
    </source>
</evidence>
<reference evidence="10" key="1">
    <citation type="submission" date="2021-01" db="EMBL/GenBank/DDBJ databases">
        <authorList>
            <person name="Kaushik A."/>
        </authorList>
    </citation>
    <scope>NUCLEOTIDE SEQUENCE</scope>
    <source>
        <strain evidence="10">AG1-1C</strain>
    </source>
</reference>
<dbReference type="Pfam" id="PF00067">
    <property type="entry name" value="p450"/>
    <property type="match status" value="1"/>
</dbReference>
<keyword evidence="9" id="KW-0812">Transmembrane</keyword>
<dbReference type="GO" id="GO:0005506">
    <property type="term" value="F:iron ion binding"/>
    <property type="evidence" value="ECO:0007669"/>
    <property type="project" value="InterPro"/>
</dbReference>
<keyword evidence="3 7" id="KW-0479">Metal-binding</keyword>
<keyword evidence="6 8" id="KW-0503">Monooxygenase</keyword>
<dbReference type="SUPFAM" id="SSF48264">
    <property type="entry name" value="Cytochrome P450"/>
    <property type="match status" value="1"/>
</dbReference>
<dbReference type="InterPro" id="IPR036396">
    <property type="entry name" value="Cyt_P450_sf"/>
</dbReference>
<dbReference type="PRINTS" id="PR00385">
    <property type="entry name" value="P450"/>
</dbReference>
<keyword evidence="2 7" id="KW-0349">Heme</keyword>
<keyword evidence="5 7" id="KW-0408">Iron</keyword>
<dbReference type="Proteomes" id="UP000663846">
    <property type="component" value="Unassembled WGS sequence"/>
</dbReference>
<comment type="caution">
    <text evidence="10">The sequence shown here is derived from an EMBL/GenBank/DDBJ whole genome shotgun (WGS) entry which is preliminary data.</text>
</comment>
<proteinExistence type="inferred from homology"/>
<feature type="binding site" description="axial binding residue" evidence="7">
    <location>
        <position position="529"/>
    </location>
    <ligand>
        <name>heme</name>
        <dbReference type="ChEBI" id="CHEBI:30413"/>
    </ligand>
    <ligandPart>
        <name>Fe</name>
        <dbReference type="ChEBI" id="CHEBI:18248"/>
    </ligandPart>
</feature>
<comment type="cofactor">
    <cofactor evidence="7">
        <name>heme</name>
        <dbReference type="ChEBI" id="CHEBI:30413"/>
    </cofactor>
</comment>
<dbReference type="PROSITE" id="PS00086">
    <property type="entry name" value="CYTOCHROME_P450"/>
    <property type="match status" value="1"/>
</dbReference>
<name>A0A8H2WDP3_9AGAM</name>
<feature type="transmembrane region" description="Helical" evidence="9">
    <location>
        <begin position="60"/>
        <end position="80"/>
    </location>
</feature>
<dbReference type="InterPro" id="IPR017972">
    <property type="entry name" value="Cyt_P450_CS"/>
</dbReference>
<dbReference type="GO" id="GO:0004497">
    <property type="term" value="F:monooxygenase activity"/>
    <property type="evidence" value="ECO:0007669"/>
    <property type="project" value="UniProtKB-KW"/>
</dbReference>
<dbReference type="EMBL" id="CAJMWS010000167">
    <property type="protein sequence ID" value="CAE6374565.1"/>
    <property type="molecule type" value="Genomic_DNA"/>
</dbReference>
<organism evidence="10 11">
    <name type="scientific">Rhizoctonia solani</name>
    <dbReference type="NCBI Taxonomy" id="456999"/>
    <lineage>
        <taxon>Eukaryota</taxon>
        <taxon>Fungi</taxon>
        <taxon>Dikarya</taxon>
        <taxon>Basidiomycota</taxon>
        <taxon>Agaricomycotina</taxon>
        <taxon>Agaricomycetes</taxon>
        <taxon>Cantharellales</taxon>
        <taxon>Ceratobasidiaceae</taxon>
        <taxon>Rhizoctonia</taxon>
    </lineage>
</organism>
<sequence>MFPGPRELASRSGKCALRCRSGSIDSNYERSRPFKRLEFKGALHGPVLSIDPLQHSTCSFAMIILALILGLGAFALYFVFWPKPLPNFPHNPITSILGDLPEILRMIKSGKTLSEYYGLLVERHGPIIQMFIGWHMSLVVADRREAERLMIKFKNVDFPPTVFRMFEPLIPLSIMGLPGKDTWKHHRRVMGPTMNRRFLTRMEPHVFEMASKLVKLWERKHQIVGDLAFAADLDLGLASMNSLSIIGVGASLDPLDRIPASTIPVERTDKSGIVDIPVESSTPMFDGIRNLMTKVGAVFLLPLPSITFPAFLWLSPSWRRDLHMIRSFLTNKIVEAKKREVNYAMLATDAECVLDMLLLPDPRDGTDQFDEKELLDELAAFLIAGSTVGKVLAWFVKYMPQDPEIQQRLHNEMRAIFDGNKEDMSKCLAELNNPDKVPILEAVMAETLRCAQVTSATVRSLLSDDVIGGHHAPKGTTLIIPLWYFATQESAWGSDSHIWRPSRWLASDGSFNPNLGSAYYPFGLGHRSCFGQKLGVMQLKLFIAALSYAFVFKPVPAEVDVWHSGSFITSHPKKCYVSLERWDSVAVNV</sequence>
<dbReference type="InterPro" id="IPR001128">
    <property type="entry name" value="Cyt_P450"/>
</dbReference>
<dbReference type="InterPro" id="IPR050196">
    <property type="entry name" value="Cytochrome_P450_Monoox"/>
</dbReference>
<dbReference type="Gene3D" id="1.10.630.10">
    <property type="entry name" value="Cytochrome P450"/>
    <property type="match status" value="1"/>
</dbReference>
<gene>
    <name evidence="10" type="ORF">RDB_LOCUS28571</name>
</gene>
<feature type="transmembrane region" description="Helical" evidence="9">
    <location>
        <begin position="295"/>
        <end position="314"/>
    </location>
</feature>
<dbReference type="AlphaFoldDB" id="A0A8H2WDP3"/>
<evidence type="ECO:0000256" key="7">
    <source>
        <dbReference type="PIRSR" id="PIRSR602401-1"/>
    </source>
</evidence>
<evidence type="ECO:0000313" key="11">
    <source>
        <dbReference type="Proteomes" id="UP000663846"/>
    </source>
</evidence>
<protein>
    <recommendedName>
        <fullName evidence="12">Cytochrome P450</fullName>
    </recommendedName>
</protein>